<gene>
    <name evidence="1" type="ORF">Poly21_10150</name>
</gene>
<evidence type="ECO:0000313" key="1">
    <source>
        <dbReference type="EMBL" id="TWU18848.1"/>
    </source>
</evidence>
<protein>
    <recommendedName>
        <fullName evidence="3">Transposase IS200-like domain-containing protein</fullName>
    </recommendedName>
</protein>
<sequence>MKRDHLKRLPRQYYQGEAIVHWTITARDRKVGWLRSTFYYRFRELLTHTIFRYGLACPIFCLMPDHVHMIWMGLYSGCDQINAMKHFRPRCNESLEKIGFGLQDQAYDHVLTDEERIAASFQRLCDYVARNPERGGIVDSDRFAEYRFTGCIVPGYPELKPFAVGFWDRFDRIVSRLKKQGMQQWKTDDSGRGE</sequence>
<name>A0A5C6C3W3_9BACT</name>
<dbReference type="InterPro" id="IPR036515">
    <property type="entry name" value="Transposase_17_sf"/>
</dbReference>
<organism evidence="1 2">
    <name type="scientific">Allorhodopirellula heiligendammensis</name>
    <dbReference type="NCBI Taxonomy" id="2714739"/>
    <lineage>
        <taxon>Bacteria</taxon>
        <taxon>Pseudomonadati</taxon>
        <taxon>Planctomycetota</taxon>
        <taxon>Planctomycetia</taxon>
        <taxon>Pirellulales</taxon>
        <taxon>Pirellulaceae</taxon>
        <taxon>Allorhodopirellula</taxon>
    </lineage>
</organism>
<dbReference type="OrthoDB" id="265394at2"/>
<dbReference type="GO" id="GO:0004803">
    <property type="term" value="F:transposase activity"/>
    <property type="evidence" value="ECO:0007669"/>
    <property type="project" value="InterPro"/>
</dbReference>
<comment type="caution">
    <text evidence="1">The sequence shown here is derived from an EMBL/GenBank/DDBJ whole genome shotgun (WGS) entry which is preliminary data.</text>
</comment>
<dbReference type="GO" id="GO:0043565">
    <property type="term" value="F:sequence-specific DNA binding"/>
    <property type="evidence" value="ECO:0007669"/>
    <property type="project" value="TreeGrafter"/>
</dbReference>
<evidence type="ECO:0000313" key="2">
    <source>
        <dbReference type="Proteomes" id="UP000319908"/>
    </source>
</evidence>
<dbReference type="GO" id="GO:0006313">
    <property type="term" value="P:DNA transposition"/>
    <property type="evidence" value="ECO:0007669"/>
    <property type="project" value="InterPro"/>
</dbReference>
<dbReference type="SUPFAM" id="SSF143422">
    <property type="entry name" value="Transposase IS200-like"/>
    <property type="match status" value="1"/>
</dbReference>
<accession>A0A5C6C3W3</accession>
<dbReference type="PANTHER" id="PTHR36966">
    <property type="entry name" value="REP-ASSOCIATED TYROSINE TRANSPOSASE"/>
    <property type="match status" value="1"/>
</dbReference>
<dbReference type="Gene3D" id="3.30.70.1290">
    <property type="entry name" value="Transposase IS200-like"/>
    <property type="match status" value="1"/>
</dbReference>
<reference evidence="1 2" key="1">
    <citation type="journal article" date="2020" name="Antonie Van Leeuwenhoek">
        <title>Rhodopirellula heiligendammensis sp. nov., Rhodopirellula pilleata sp. nov., and Rhodopirellula solitaria sp. nov. isolated from natural or artificial marine surfaces in Northern Germany and California, USA, and emended description of the genus Rhodopirellula.</title>
        <authorList>
            <person name="Kallscheuer N."/>
            <person name="Wiegand S."/>
            <person name="Jogler M."/>
            <person name="Boedeker C."/>
            <person name="Peeters S.H."/>
            <person name="Rast P."/>
            <person name="Heuer A."/>
            <person name="Jetten M.S.M."/>
            <person name="Rohde M."/>
            <person name="Jogler C."/>
        </authorList>
    </citation>
    <scope>NUCLEOTIDE SEQUENCE [LARGE SCALE GENOMIC DNA]</scope>
    <source>
        <strain evidence="1 2">Poly21</strain>
    </source>
</reference>
<dbReference type="PANTHER" id="PTHR36966:SF1">
    <property type="entry name" value="REP-ASSOCIATED TYROSINE TRANSPOSASE"/>
    <property type="match status" value="1"/>
</dbReference>
<proteinExistence type="predicted"/>
<dbReference type="Proteomes" id="UP000319908">
    <property type="component" value="Unassembled WGS sequence"/>
</dbReference>
<evidence type="ECO:0008006" key="3">
    <source>
        <dbReference type="Google" id="ProtNLM"/>
    </source>
</evidence>
<dbReference type="EMBL" id="SJPU01000001">
    <property type="protein sequence ID" value="TWU18848.1"/>
    <property type="molecule type" value="Genomic_DNA"/>
</dbReference>
<dbReference type="AlphaFoldDB" id="A0A5C6C3W3"/>
<keyword evidence="2" id="KW-1185">Reference proteome</keyword>
<dbReference type="InterPro" id="IPR052715">
    <property type="entry name" value="RAYT_transposase"/>
</dbReference>